<evidence type="ECO:0000313" key="5">
    <source>
        <dbReference type="EMBL" id="CAH1784088.1"/>
    </source>
</evidence>
<organism evidence="5 6">
    <name type="scientific">Owenia fusiformis</name>
    <name type="common">Polychaete worm</name>
    <dbReference type="NCBI Taxonomy" id="6347"/>
    <lineage>
        <taxon>Eukaryota</taxon>
        <taxon>Metazoa</taxon>
        <taxon>Spiralia</taxon>
        <taxon>Lophotrochozoa</taxon>
        <taxon>Annelida</taxon>
        <taxon>Polychaeta</taxon>
        <taxon>Sedentaria</taxon>
        <taxon>Canalipalpata</taxon>
        <taxon>Sabellida</taxon>
        <taxon>Oweniida</taxon>
        <taxon>Oweniidae</taxon>
        <taxon>Owenia</taxon>
    </lineage>
</organism>
<dbReference type="PROSITE" id="PS50922">
    <property type="entry name" value="TLC"/>
    <property type="match status" value="1"/>
</dbReference>
<protein>
    <submittedName>
        <fullName evidence="5">Uncharacterized protein</fullName>
    </submittedName>
</protein>
<proteinExistence type="predicted"/>
<dbReference type="GO" id="GO:0055088">
    <property type="term" value="P:lipid homeostasis"/>
    <property type="evidence" value="ECO:0007669"/>
    <property type="project" value="TreeGrafter"/>
</dbReference>
<dbReference type="AlphaFoldDB" id="A0A8J1T7T5"/>
<dbReference type="InterPro" id="IPR050846">
    <property type="entry name" value="TLCD"/>
</dbReference>
<evidence type="ECO:0000256" key="3">
    <source>
        <dbReference type="ARBA" id="ARBA00022989"/>
    </source>
</evidence>
<evidence type="ECO:0000256" key="4">
    <source>
        <dbReference type="ARBA" id="ARBA00023136"/>
    </source>
</evidence>
<keyword evidence="2" id="KW-0812">Transmembrane</keyword>
<name>A0A8J1T7T5_OWEFU</name>
<dbReference type="Proteomes" id="UP000749559">
    <property type="component" value="Unassembled WGS sequence"/>
</dbReference>
<keyword evidence="6" id="KW-1185">Reference proteome</keyword>
<comment type="subcellular location">
    <subcellularLocation>
        <location evidence="1">Membrane</location>
        <topology evidence="1">Multi-pass membrane protein</topology>
    </subcellularLocation>
</comment>
<dbReference type="InterPro" id="IPR006634">
    <property type="entry name" value="TLC-dom"/>
</dbReference>
<keyword evidence="4" id="KW-0472">Membrane</keyword>
<evidence type="ECO:0000256" key="1">
    <source>
        <dbReference type="ARBA" id="ARBA00004141"/>
    </source>
</evidence>
<evidence type="ECO:0000313" key="6">
    <source>
        <dbReference type="Proteomes" id="UP000749559"/>
    </source>
</evidence>
<dbReference type="GO" id="GO:0005783">
    <property type="term" value="C:endoplasmic reticulum"/>
    <property type="evidence" value="ECO:0007669"/>
    <property type="project" value="TreeGrafter"/>
</dbReference>
<gene>
    <name evidence="5" type="ORF">OFUS_LOCUS10341</name>
</gene>
<dbReference type="PANTHER" id="PTHR13439:SF7">
    <property type="entry name" value="PROTEIN CLN8"/>
    <property type="match status" value="1"/>
</dbReference>
<dbReference type="OrthoDB" id="10052906at2759"/>
<dbReference type="GO" id="GO:0016020">
    <property type="term" value="C:membrane"/>
    <property type="evidence" value="ECO:0007669"/>
    <property type="project" value="UniProtKB-SubCell"/>
</dbReference>
<keyword evidence="3" id="KW-1133">Transmembrane helix</keyword>
<sequence length="279" mass="32262">MGLVEYIHPSLETLDYKSLKTRSIMVLISVMSFITLFVVSHFVGSFIRTYNNLRMKEKVFWNLAVVRGIFGCAGSVIGVWGVFFDDVLIEDVVYATCPTSNFAVHIILGFFIFEVTILGISEMIYKSFNLLLNVHHWFSLLGFAVVVYFECGHFFAVKGVLLEMSTPFSGICWTLLKCNLQDSFIWKANQFILVHSFHLRSVLECHLWYLSYCHMDYIWKVMPLKLFVPLYAQLLLGTVIMTPYWTYKKTSQMIIPVDWNFDDSNNNKSKNGSAVKKRN</sequence>
<reference evidence="5" key="1">
    <citation type="submission" date="2022-03" db="EMBL/GenBank/DDBJ databases">
        <authorList>
            <person name="Martin C."/>
        </authorList>
    </citation>
    <scope>NUCLEOTIDE SEQUENCE</scope>
</reference>
<evidence type="ECO:0000256" key="2">
    <source>
        <dbReference type="ARBA" id="ARBA00022692"/>
    </source>
</evidence>
<comment type="caution">
    <text evidence="5">The sequence shown here is derived from an EMBL/GenBank/DDBJ whole genome shotgun (WGS) entry which is preliminary data.</text>
</comment>
<dbReference type="EMBL" id="CAIIXF020000005">
    <property type="protein sequence ID" value="CAH1784088.1"/>
    <property type="molecule type" value="Genomic_DNA"/>
</dbReference>
<dbReference type="SMART" id="SM00724">
    <property type="entry name" value="TLC"/>
    <property type="match status" value="1"/>
</dbReference>
<dbReference type="PANTHER" id="PTHR13439">
    <property type="entry name" value="CT120 PROTEIN"/>
    <property type="match status" value="1"/>
</dbReference>
<accession>A0A8J1T7T5</accession>